<organism evidence="1 2">
    <name type="scientific">Cynara cardunculus var. scolymus</name>
    <name type="common">Globe artichoke</name>
    <name type="synonym">Cynara scolymus</name>
    <dbReference type="NCBI Taxonomy" id="59895"/>
    <lineage>
        <taxon>Eukaryota</taxon>
        <taxon>Viridiplantae</taxon>
        <taxon>Streptophyta</taxon>
        <taxon>Embryophyta</taxon>
        <taxon>Tracheophyta</taxon>
        <taxon>Spermatophyta</taxon>
        <taxon>Magnoliopsida</taxon>
        <taxon>eudicotyledons</taxon>
        <taxon>Gunneridae</taxon>
        <taxon>Pentapetalae</taxon>
        <taxon>asterids</taxon>
        <taxon>campanulids</taxon>
        <taxon>Asterales</taxon>
        <taxon>Asteraceae</taxon>
        <taxon>Carduoideae</taxon>
        <taxon>Cardueae</taxon>
        <taxon>Carduinae</taxon>
        <taxon>Cynara</taxon>
    </lineage>
</organism>
<dbReference type="AlphaFoldDB" id="A0A118DD46"/>
<sequence length="89" mass="10241">MPSSYPYLMQLRIDKGLCFLCSQILTRVVKKKSSMRTKELDVVLEHVPEIKEVVGIAHIDQVLTVDKHNGEVKEERVLRSIFTKLMSVD</sequence>
<dbReference type="Proteomes" id="UP000243975">
    <property type="component" value="Unassembled WGS sequence"/>
</dbReference>
<proteinExistence type="predicted"/>
<comment type="caution">
    <text evidence="1">The sequence shown here is derived from an EMBL/GenBank/DDBJ whole genome shotgun (WGS) entry which is preliminary data.</text>
</comment>
<name>A0A118DD46_CYNCS</name>
<protein>
    <submittedName>
        <fullName evidence="1">Uncharacterized protein</fullName>
    </submittedName>
</protein>
<keyword evidence="2" id="KW-1185">Reference proteome</keyword>
<gene>
    <name evidence="1" type="ORF">Ccrd_024133</name>
</gene>
<dbReference type="STRING" id="59895.A0A118DD46"/>
<evidence type="ECO:0000313" key="2">
    <source>
        <dbReference type="Proteomes" id="UP000243975"/>
    </source>
</evidence>
<accession>A0A118DD46</accession>
<evidence type="ECO:0000313" key="1">
    <source>
        <dbReference type="EMBL" id="KVD98169.1"/>
    </source>
</evidence>
<dbReference type="EMBL" id="LEKV01011619">
    <property type="protein sequence ID" value="KVD98169.1"/>
    <property type="molecule type" value="Genomic_DNA"/>
</dbReference>
<dbReference type="Gene3D" id="1.10.441.10">
    <property type="entry name" value="Phosphomannose Isomerase, domain 2"/>
    <property type="match status" value="1"/>
</dbReference>
<feature type="non-terminal residue" evidence="1">
    <location>
        <position position="1"/>
    </location>
</feature>
<dbReference type="Gramene" id="KVD98169">
    <property type="protein sequence ID" value="KVD98169"/>
    <property type="gene ID" value="Ccrd_024133"/>
</dbReference>
<reference evidence="1 2" key="1">
    <citation type="journal article" date="2016" name="Sci. Rep.">
        <title>The genome sequence of the outbreeding globe artichoke constructed de novo incorporating a phase-aware low-pass sequencing strategy of F1 progeny.</title>
        <authorList>
            <person name="Scaglione D."/>
            <person name="Reyes-Chin-Wo S."/>
            <person name="Acquadro A."/>
            <person name="Froenicke L."/>
            <person name="Portis E."/>
            <person name="Beitel C."/>
            <person name="Tirone M."/>
            <person name="Mauro R."/>
            <person name="Lo Monaco A."/>
            <person name="Mauromicale G."/>
            <person name="Faccioli P."/>
            <person name="Cattivelli L."/>
            <person name="Rieseberg L."/>
            <person name="Michelmore R."/>
            <person name="Lanteri S."/>
        </authorList>
    </citation>
    <scope>NUCLEOTIDE SEQUENCE [LARGE SCALE GENOMIC DNA]</scope>
    <source>
        <strain evidence="1">2C</strain>
    </source>
</reference>